<comment type="caution">
    <text evidence="2">The sequence shown here is derived from an EMBL/GenBank/DDBJ whole genome shotgun (WGS) entry which is preliminary data.</text>
</comment>
<evidence type="ECO:0000313" key="3">
    <source>
        <dbReference type="Proteomes" id="UP001206128"/>
    </source>
</evidence>
<accession>A0AAE3GEN0</accession>
<proteinExistence type="predicted"/>
<reference evidence="2" key="1">
    <citation type="submission" date="2022-06" db="EMBL/GenBank/DDBJ databases">
        <title>Genomic Encyclopedia of Archaeal and Bacterial Type Strains, Phase II (KMG-II): from individual species to whole genera.</title>
        <authorList>
            <person name="Goeker M."/>
        </authorList>
    </citation>
    <scope>NUCLEOTIDE SEQUENCE</scope>
    <source>
        <strain evidence="2">DSM 43935</strain>
    </source>
</reference>
<name>A0AAE3GEN0_9PSEU</name>
<evidence type="ECO:0000256" key="1">
    <source>
        <dbReference type="SAM" id="MobiDB-lite"/>
    </source>
</evidence>
<dbReference type="EMBL" id="JAMTCK010000008">
    <property type="protein sequence ID" value="MCP2166862.1"/>
    <property type="molecule type" value="Genomic_DNA"/>
</dbReference>
<evidence type="ECO:0000313" key="2">
    <source>
        <dbReference type="EMBL" id="MCP2166862.1"/>
    </source>
</evidence>
<dbReference type="RefSeq" id="WP_253773156.1">
    <property type="nucleotide sequence ID" value="NZ_JAMTCK010000008.1"/>
</dbReference>
<feature type="compositionally biased region" description="Basic residues" evidence="1">
    <location>
        <begin position="31"/>
        <end position="40"/>
    </location>
</feature>
<sequence length="91" mass="9790">MTWIVIVCSIAALVGAAAVVYGMAGIDRTTHKQPRHRRTPTRQARPTTSPHARHVSTSVRRPAGSGDAPSPDPATQAYTGRHVRQLLRAVS</sequence>
<feature type="region of interest" description="Disordered" evidence="1">
    <location>
        <begin position="27"/>
        <end position="82"/>
    </location>
</feature>
<protein>
    <submittedName>
        <fullName evidence="2">Uncharacterized protein</fullName>
    </submittedName>
</protein>
<gene>
    <name evidence="2" type="ORF">LX83_003734</name>
</gene>
<dbReference type="Proteomes" id="UP001206128">
    <property type="component" value="Unassembled WGS sequence"/>
</dbReference>
<keyword evidence="3" id="KW-1185">Reference proteome</keyword>
<dbReference type="AlphaFoldDB" id="A0AAE3GEN0"/>
<organism evidence="2 3">
    <name type="scientific">Goodfellowiella coeruleoviolacea</name>
    <dbReference type="NCBI Taxonomy" id="334858"/>
    <lineage>
        <taxon>Bacteria</taxon>
        <taxon>Bacillati</taxon>
        <taxon>Actinomycetota</taxon>
        <taxon>Actinomycetes</taxon>
        <taxon>Pseudonocardiales</taxon>
        <taxon>Pseudonocardiaceae</taxon>
        <taxon>Goodfellowiella</taxon>
    </lineage>
</organism>